<keyword evidence="1" id="KW-0808">Transferase</keyword>
<dbReference type="GO" id="GO:0016747">
    <property type="term" value="F:acyltransferase activity, transferring groups other than amino-acyl groups"/>
    <property type="evidence" value="ECO:0007669"/>
    <property type="project" value="InterPro"/>
</dbReference>
<gene>
    <name evidence="4" type="ORF">GCM10010912_04200</name>
</gene>
<dbReference type="PANTHER" id="PTHR43877:SF1">
    <property type="entry name" value="ACETYLTRANSFERASE"/>
    <property type="match status" value="1"/>
</dbReference>
<proteinExistence type="predicted"/>
<dbReference type="EMBL" id="BMKR01000002">
    <property type="protein sequence ID" value="GGF62226.1"/>
    <property type="molecule type" value="Genomic_DNA"/>
</dbReference>
<dbReference type="PANTHER" id="PTHR43877">
    <property type="entry name" value="AMINOALKYLPHOSPHONATE N-ACETYLTRANSFERASE-RELATED-RELATED"/>
    <property type="match status" value="1"/>
</dbReference>
<sequence>MDECVNIEQLQTIEASVDELSALLIEVVADGASVGFLPPLSHTEAHAYWQNVLSPEVILFVATHNGTIAGTVQLQLCTKPNGQHRAEIAKLMTHPGYRRKGIARLLMQHAEERAKQEGITLLVLDTRDGDPSNALYAALGYVKAGQIPCYAKSANGDLQATNFYYKICEDN</sequence>
<dbReference type="InterPro" id="IPR016181">
    <property type="entry name" value="Acyl_CoA_acyltransferase"/>
</dbReference>
<feature type="domain" description="N-acetyltransferase" evidence="3">
    <location>
        <begin position="5"/>
        <end position="171"/>
    </location>
</feature>
<dbReference type="Gene3D" id="3.40.630.30">
    <property type="match status" value="1"/>
</dbReference>
<dbReference type="Pfam" id="PF00583">
    <property type="entry name" value="Acetyltransf_1"/>
    <property type="match status" value="1"/>
</dbReference>
<evidence type="ECO:0000259" key="3">
    <source>
        <dbReference type="PROSITE" id="PS51186"/>
    </source>
</evidence>
<reference evidence="4" key="2">
    <citation type="submission" date="2020-09" db="EMBL/GenBank/DDBJ databases">
        <authorList>
            <person name="Sun Q."/>
            <person name="Zhou Y."/>
        </authorList>
    </citation>
    <scope>NUCLEOTIDE SEQUENCE</scope>
    <source>
        <strain evidence="4">CGMCC 1.16134</strain>
    </source>
</reference>
<accession>A0A917BYQ7</accession>
<comment type="caution">
    <text evidence="4">The sequence shown here is derived from an EMBL/GenBank/DDBJ whole genome shotgun (WGS) entry which is preliminary data.</text>
</comment>
<dbReference type="RefSeq" id="WP_189021958.1">
    <property type="nucleotide sequence ID" value="NZ_BMKR01000002.1"/>
</dbReference>
<dbReference type="CDD" id="cd04301">
    <property type="entry name" value="NAT_SF"/>
    <property type="match status" value="1"/>
</dbReference>
<reference evidence="4" key="1">
    <citation type="journal article" date="2014" name="Int. J. Syst. Evol. Microbiol.">
        <title>Complete genome sequence of Corynebacterium casei LMG S-19264T (=DSM 44701T), isolated from a smear-ripened cheese.</title>
        <authorList>
            <consortium name="US DOE Joint Genome Institute (JGI-PGF)"/>
            <person name="Walter F."/>
            <person name="Albersmeier A."/>
            <person name="Kalinowski J."/>
            <person name="Ruckert C."/>
        </authorList>
    </citation>
    <scope>NUCLEOTIDE SEQUENCE</scope>
    <source>
        <strain evidence="4">CGMCC 1.16134</strain>
    </source>
</reference>
<keyword evidence="5" id="KW-1185">Reference proteome</keyword>
<dbReference type="AlphaFoldDB" id="A0A917BYQ7"/>
<evidence type="ECO:0000313" key="4">
    <source>
        <dbReference type="EMBL" id="GGF62226.1"/>
    </source>
</evidence>
<dbReference type="PROSITE" id="PS51186">
    <property type="entry name" value="GNAT"/>
    <property type="match status" value="1"/>
</dbReference>
<dbReference type="InterPro" id="IPR050832">
    <property type="entry name" value="Bact_Acetyltransf"/>
</dbReference>
<organism evidence="4 5">
    <name type="scientific">Paenibacillus albidus</name>
    <dbReference type="NCBI Taxonomy" id="2041023"/>
    <lineage>
        <taxon>Bacteria</taxon>
        <taxon>Bacillati</taxon>
        <taxon>Bacillota</taxon>
        <taxon>Bacilli</taxon>
        <taxon>Bacillales</taxon>
        <taxon>Paenibacillaceae</taxon>
        <taxon>Paenibacillus</taxon>
    </lineage>
</organism>
<dbReference type="SUPFAM" id="SSF55729">
    <property type="entry name" value="Acyl-CoA N-acyltransferases (Nat)"/>
    <property type="match status" value="1"/>
</dbReference>
<evidence type="ECO:0000313" key="5">
    <source>
        <dbReference type="Proteomes" id="UP000637643"/>
    </source>
</evidence>
<dbReference type="InterPro" id="IPR000182">
    <property type="entry name" value="GNAT_dom"/>
</dbReference>
<keyword evidence="2" id="KW-0012">Acyltransferase</keyword>
<dbReference type="Proteomes" id="UP000637643">
    <property type="component" value="Unassembled WGS sequence"/>
</dbReference>
<evidence type="ECO:0000256" key="1">
    <source>
        <dbReference type="ARBA" id="ARBA00022679"/>
    </source>
</evidence>
<protein>
    <submittedName>
        <fullName evidence="4">Acetyltransferase</fullName>
    </submittedName>
</protein>
<name>A0A917BYQ7_9BACL</name>
<evidence type="ECO:0000256" key="2">
    <source>
        <dbReference type="ARBA" id="ARBA00023315"/>
    </source>
</evidence>